<dbReference type="PANTHER" id="PTHR33390:SF10">
    <property type="entry name" value="STRESS UP-REGULATED NOD 19 PROTEIN"/>
    <property type="match status" value="1"/>
</dbReference>
<feature type="chain" id="PRO_5026974357" description="Stress up-regulated Nod 19 protein" evidence="2">
    <location>
        <begin position="27"/>
        <end position="913"/>
    </location>
</feature>
<dbReference type="AlphaFoldDB" id="A0A6N2LKK0"/>
<dbReference type="EMBL" id="CAADRP010001567">
    <property type="protein sequence ID" value="VFU41756.1"/>
    <property type="molecule type" value="Genomic_DNA"/>
</dbReference>
<keyword evidence="1" id="KW-1133">Transmembrane helix</keyword>
<dbReference type="InterPro" id="IPR011692">
    <property type="entry name" value="Stress_up-reg_Nod19"/>
</dbReference>
<keyword evidence="1" id="KW-0472">Membrane</keyword>
<protein>
    <recommendedName>
        <fullName evidence="4">Stress up-regulated Nod 19 protein</fullName>
    </recommendedName>
</protein>
<keyword evidence="1" id="KW-0812">Transmembrane</keyword>
<feature type="signal peptide" evidence="2">
    <location>
        <begin position="1"/>
        <end position="26"/>
    </location>
</feature>
<dbReference type="Pfam" id="PF07712">
    <property type="entry name" value="SURNod19"/>
    <property type="match status" value="2"/>
</dbReference>
<gene>
    <name evidence="3" type="ORF">SVIM_LOCUS246731</name>
</gene>
<reference evidence="3" key="1">
    <citation type="submission" date="2019-03" db="EMBL/GenBank/DDBJ databases">
        <authorList>
            <person name="Mank J."/>
            <person name="Almeida P."/>
        </authorList>
    </citation>
    <scope>NUCLEOTIDE SEQUENCE</scope>
    <source>
        <strain evidence="3">78183</strain>
    </source>
</reference>
<organism evidence="3">
    <name type="scientific">Salix viminalis</name>
    <name type="common">Common osier</name>
    <name type="synonym">Basket willow</name>
    <dbReference type="NCBI Taxonomy" id="40686"/>
    <lineage>
        <taxon>Eukaryota</taxon>
        <taxon>Viridiplantae</taxon>
        <taxon>Streptophyta</taxon>
        <taxon>Embryophyta</taxon>
        <taxon>Tracheophyta</taxon>
        <taxon>Spermatophyta</taxon>
        <taxon>Magnoliopsida</taxon>
        <taxon>eudicotyledons</taxon>
        <taxon>Gunneridae</taxon>
        <taxon>Pentapetalae</taxon>
        <taxon>rosids</taxon>
        <taxon>fabids</taxon>
        <taxon>Malpighiales</taxon>
        <taxon>Salicaceae</taxon>
        <taxon>Saliceae</taxon>
        <taxon>Salix</taxon>
    </lineage>
</organism>
<dbReference type="PANTHER" id="PTHR33390">
    <property type="entry name" value="STRESS UP-REGULATED NOD 19 PROTEIN"/>
    <property type="match status" value="1"/>
</dbReference>
<evidence type="ECO:0000313" key="3">
    <source>
        <dbReference type="EMBL" id="VFU41756.1"/>
    </source>
</evidence>
<feature type="transmembrane region" description="Helical" evidence="1">
    <location>
        <begin position="878"/>
        <end position="896"/>
    </location>
</feature>
<evidence type="ECO:0008006" key="4">
    <source>
        <dbReference type="Google" id="ProtNLM"/>
    </source>
</evidence>
<name>A0A6N2LKK0_SALVM</name>
<proteinExistence type="predicted"/>
<evidence type="ECO:0000256" key="1">
    <source>
        <dbReference type="SAM" id="Phobius"/>
    </source>
</evidence>
<keyword evidence="2" id="KW-0732">Signal</keyword>
<accession>A0A6N2LKK0</accession>
<evidence type="ECO:0000256" key="2">
    <source>
        <dbReference type="SAM" id="SignalP"/>
    </source>
</evidence>
<sequence>MAHRSQGGLLSFAMLILAFDVSGTLASPKIGNPVKSATFLSPEFVLGPGSVEDRYYSNIDFPRGHVVVDDSGNPIALHETYLHHWVVAKYHQRRGMAENSDKHKFQLSEYKLARNGGICQGNVLGQHFGLGSETRKTDTHVPDPYAIEIGNPDEVPEGFEEKWLLNVHAIDTRGAVDRLGCTECRCDLYNITVDKYGQPLRPGYVGGLRCCYDQTQCKVQQGYGRCRSIIPVKIFIFDVTDTGKRLNGSTGHGPENGCQVEYNVESCSSASAASDGCIDVKRTSLTMPVSGYVIYGVAHQHTGGAGSTLYGEDGRVICSSDPIYGTGKDVGDEAGYIVGMSTCYPEPGSVQITSGEKLLLESNYNSTQKHTGVMGLFYILVADRTPNPTNFLYSPIHIHKNIKVSTPAVAIVALFGLAMAIAVGKIKNSLSGVSIQKAGDWIKLRLLATGLLGISVLTSLYSCAYCLKSFNSASVKSGNKIKSATFLSPKFVLGPGSVENRFYRNVDFPKGHIGIKNFKAEVIDDTGNPVPLHETYLHHWLVSRYYQRLDVVETNHEQKFEESDHISARNSGLCQNGILDQYFGLGSETRKTASHIPDPYAIEIGNPTEIPVGYEERWMLNVHAIDTRGAEDRLGCTECRCDLYNITVSEWGRPLRPDYKGGLLCCYDHTQCKVKQGFQGTRRSLYLRYTMEWVEWDSDTIPVKIFIFDVTDTGKRLNGSTGYGPENGCLVEYEIKSCSSSDTAVNECVDVKRTNLTMPTAGYLIYGVAHQHTGGIGSTLYGKDGRVICNSLPTYGEGKEAGNEAGYIVGMSTCYPEPGSIQITAGEKLVLESNYRRDQKHTGVMGLFYILIADRTPNRTSLSQAPVHLHVNMKGSTYAAAIIALFGMAIAVAVTVHSRLKKWRGEGYQPMLA</sequence>